<organism evidence="2 3">
    <name type="scientific">Schizopora paradoxa</name>
    <dbReference type="NCBI Taxonomy" id="27342"/>
    <lineage>
        <taxon>Eukaryota</taxon>
        <taxon>Fungi</taxon>
        <taxon>Dikarya</taxon>
        <taxon>Basidiomycota</taxon>
        <taxon>Agaricomycotina</taxon>
        <taxon>Agaricomycetes</taxon>
        <taxon>Hymenochaetales</taxon>
        <taxon>Schizoporaceae</taxon>
        <taxon>Schizopora</taxon>
    </lineage>
</organism>
<keyword evidence="3" id="KW-1185">Reference proteome</keyword>
<protein>
    <submittedName>
        <fullName evidence="2">Uncharacterized protein</fullName>
    </submittedName>
</protein>
<dbReference type="EMBL" id="KQ086156">
    <property type="protein sequence ID" value="KLO07173.1"/>
    <property type="molecule type" value="Genomic_DNA"/>
</dbReference>
<evidence type="ECO:0000256" key="1">
    <source>
        <dbReference type="SAM" id="MobiDB-lite"/>
    </source>
</evidence>
<reference evidence="2 3" key="1">
    <citation type="submission" date="2015-04" db="EMBL/GenBank/DDBJ databases">
        <title>Complete genome sequence of Schizopora paradoxa KUC8140, a cosmopolitan wood degrader in East Asia.</title>
        <authorList>
            <consortium name="DOE Joint Genome Institute"/>
            <person name="Min B."/>
            <person name="Park H."/>
            <person name="Jang Y."/>
            <person name="Kim J.-J."/>
            <person name="Kim K.H."/>
            <person name="Pangilinan J."/>
            <person name="Lipzen A."/>
            <person name="Riley R."/>
            <person name="Grigoriev I.V."/>
            <person name="Spatafora J.W."/>
            <person name="Choi I.-G."/>
        </authorList>
    </citation>
    <scope>NUCLEOTIDE SEQUENCE [LARGE SCALE GENOMIC DNA]</scope>
    <source>
        <strain evidence="2 3">KUC8140</strain>
    </source>
</reference>
<dbReference type="InParanoid" id="A0A0H2RCE8"/>
<dbReference type="AlphaFoldDB" id="A0A0H2RCE8"/>
<name>A0A0H2RCE8_9AGAM</name>
<accession>A0A0H2RCE8</accession>
<feature type="compositionally biased region" description="Polar residues" evidence="1">
    <location>
        <begin position="135"/>
        <end position="155"/>
    </location>
</feature>
<evidence type="ECO:0000313" key="3">
    <source>
        <dbReference type="Proteomes" id="UP000053477"/>
    </source>
</evidence>
<dbReference type="Proteomes" id="UP000053477">
    <property type="component" value="Unassembled WGS sequence"/>
</dbReference>
<proteinExistence type="predicted"/>
<gene>
    <name evidence="2" type="ORF">SCHPADRAFT_661993</name>
</gene>
<evidence type="ECO:0000313" key="2">
    <source>
        <dbReference type="EMBL" id="KLO07173.1"/>
    </source>
</evidence>
<sequence length="312" mass="33254">MDAPHGQYDNNRGVRHEQSIAQHPATSHPIGTSEPTRAMTTNTFMQRDPAPRSRIHPPHTMAHTCAEAAARSGNQAGVYAASTQQLTSYASQGHSGDFPAIANNQQGSMVANGNVGRVASARMGTQHNSPHDQFDNGQYGNAISQGPRQHPTISSEVHHSSMPRTQLVRSLNLGADGDLATLNFYAPVPGNHGAYPNNTFAQAVALAGDQRGTVYPSTQQSTSYNAHGSHPDFSVVANGQQGMNTQINIHAYMGGDPASASARPTQSPASNRNTQYMYGIPHGQHGDSQYGNVAGQVNSLITFNLTIRLRIV</sequence>
<feature type="region of interest" description="Disordered" evidence="1">
    <location>
        <begin position="123"/>
        <end position="163"/>
    </location>
</feature>